<sequence length="121" mass="13515">MPPTIRLVASRKWQELVYTYRCTFDRSASGGRRARDERRVKPVCGSFELCNCSAGSAILPPPPSSATTVHGTFSFPIIAAAAAVRGEKEECVSINRSAHYTYYVYIEGREKKKEKKRVQAV</sequence>
<dbReference type="AlphaFoldDB" id="A0A6G0YNY1"/>
<gene>
    <name evidence="1" type="ORF">FWK35_00034612</name>
</gene>
<name>A0A6G0YNY1_APHCR</name>
<evidence type="ECO:0000313" key="2">
    <source>
        <dbReference type="Proteomes" id="UP000478052"/>
    </source>
</evidence>
<evidence type="ECO:0000313" key="1">
    <source>
        <dbReference type="EMBL" id="KAF0759204.1"/>
    </source>
</evidence>
<reference evidence="1 2" key="1">
    <citation type="submission" date="2019-08" db="EMBL/GenBank/DDBJ databases">
        <title>Whole genome of Aphis craccivora.</title>
        <authorList>
            <person name="Voronova N.V."/>
            <person name="Shulinski R.S."/>
            <person name="Bandarenka Y.V."/>
            <person name="Zhorov D.G."/>
            <person name="Warner D."/>
        </authorList>
    </citation>
    <scope>NUCLEOTIDE SEQUENCE [LARGE SCALE GENOMIC DNA]</scope>
    <source>
        <strain evidence="1">180601</strain>
        <tissue evidence="1">Whole Body</tissue>
    </source>
</reference>
<dbReference type="EMBL" id="VUJU01003070">
    <property type="protein sequence ID" value="KAF0759204.1"/>
    <property type="molecule type" value="Genomic_DNA"/>
</dbReference>
<keyword evidence="2" id="KW-1185">Reference proteome</keyword>
<protein>
    <submittedName>
        <fullName evidence="1">Uncharacterized protein</fullName>
    </submittedName>
</protein>
<dbReference type="Proteomes" id="UP000478052">
    <property type="component" value="Unassembled WGS sequence"/>
</dbReference>
<comment type="caution">
    <text evidence="1">The sequence shown here is derived from an EMBL/GenBank/DDBJ whole genome shotgun (WGS) entry which is preliminary data.</text>
</comment>
<proteinExistence type="predicted"/>
<organism evidence="1 2">
    <name type="scientific">Aphis craccivora</name>
    <name type="common">Cowpea aphid</name>
    <dbReference type="NCBI Taxonomy" id="307492"/>
    <lineage>
        <taxon>Eukaryota</taxon>
        <taxon>Metazoa</taxon>
        <taxon>Ecdysozoa</taxon>
        <taxon>Arthropoda</taxon>
        <taxon>Hexapoda</taxon>
        <taxon>Insecta</taxon>
        <taxon>Pterygota</taxon>
        <taxon>Neoptera</taxon>
        <taxon>Paraneoptera</taxon>
        <taxon>Hemiptera</taxon>
        <taxon>Sternorrhyncha</taxon>
        <taxon>Aphidomorpha</taxon>
        <taxon>Aphidoidea</taxon>
        <taxon>Aphididae</taxon>
        <taxon>Aphidini</taxon>
        <taxon>Aphis</taxon>
        <taxon>Aphis</taxon>
    </lineage>
</organism>
<accession>A0A6G0YNY1</accession>